<proteinExistence type="predicted"/>
<dbReference type="Proteomes" id="UP000594034">
    <property type="component" value="Chromosome"/>
</dbReference>
<organism evidence="5 6">
    <name type="scientific">Aeromonas simiae</name>
    <dbReference type="NCBI Taxonomy" id="218936"/>
    <lineage>
        <taxon>Bacteria</taxon>
        <taxon>Pseudomonadati</taxon>
        <taxon>Pseudomonadota</taxon>
        <taxon>Gammaproteobacteria</taxon>
        <taxon>Aeromonadales</taxon>
        <taxon>Aeromonadaceae</taxon>
        <taxon>Aeromonas</taxon>
    </lineage>
</organism>
<dbReference type="Pfam" id="PF04336">
    <property type="entry name" value="ACP_PD"/>
    <property type="match status" value="1"/>
</dbReference>
<dbReference type="PANTHER" id="PTHR38764">
    <property type="entry name" value="ACYL CARRIER PROTEIN PHOSPHODIESTERASE"/>
    <property type="match status" value="1"/>
</dbReference>
<keyword evidence="6" id="KW-1185">Reference proteome</keyword>
<keyword evidence="3" id="KW-0443">Lipid metabolism</keyword>
<dbReference type="InterPro" id="IPR007431">
    <property type="entry name" value="ACP_PD"/>
</dbReference>
<accession>A0A5J6WYR1</accession>
<evidence type="ECO:0000256" key="3">
    <source>
        <dbReference type="ARBA" id="ARBA00023098"/>
    </source>
</evidence>
<dbReference type="RefSeq" id="WP_193001366.1">
    <property type="nucleotide sequence ID" value="NZ_CP040449.1"/>
</dbReference>
<evidence type="ECO:0000313" key="5">
    <source>
        <dbReference type="EMBL" id="QFI55444.1"/>
    </source>
</evidence>
<dbReference type="GO" id="GO:0006633">
    <property type="term" value="P:fatty acid biosynthetic process"/>
    <property type="evidence" value="ECO:0007669"/>
    <property type="project" value="UniProtKB-KW"/>
</dbReference>
<dbReference type="PIRSF" id="PIRSF011489">
    <property type="entry name" value="DUF479"/>
    <property type="match status" value="1"/>
</dbReference>
<keyword evidence="4" id="KW-0275">Fatty acid biosynthesis</keyword>
<dbReference type="PANTHER" id="PTHR38764:SF1">
    <property type="entry name" value="ACYL CARRIER PROTEIN PHOSPHODIESTERASE"/>
    <property type="match status" value="1"/>
</dbReference>
<name>A0A5J6WYR1_9GAMM</name>
<evidence type="ECO:0000256" key="1">
    <source>
        <dbReference type="ARBA" id="ARBA00022516"/>
    </source>
</evidence>
<keyword evidence="1" id="KW-0444">Lipid biosynthesis</keyword>
<dbReference type="GO" id="GO:0008770">
    <property type="term" value="F:[acyl-carrier-protein] phosphodiesterase activity"/>
    <property type="evidence" value="ECO:0007669"/>
    <property type="project" value="InterPro"/>
</dbReference>
<sequence length="206" mass="23525">MNFLAHLHLAEHSRTSPLGNLLGDFVKGPLAGDLAPELLLGIRLHRAIDRFTDTHAEHKAACTLFPAPWRRFAPVVVDLLYDHWLSRHWARFSPRPLDDFLDAHYRALLAARPYHAEHLPHGLPPALRRMAEQRWLESYASREGIAMALDGIGRRLRRPLPLSAALAPLGEEEWQHIELGFLRFYPQLLAHTEQTGQALRQEMMAP</sequence>
<keyword evidence="4" id="KW-0276">Fatty acid metabolism</keyword>
<evidence type="ECO:0000256" key="2">
    <source>
        <dbReference type="ARBA" id="ARBA00022801"/>
    </source>
</evidence>
<dbReference type="KEGG" id="asim:FE240_12560"/>
<dbReference type="EMBL" id="CP040449">
    <property type="protein sequence ID" value="QFI55444.1"/>
    <property type="molecule type" value="Genomic_DNA"/>
</dbReference>
<reference evidence="5 6" key="1">
    <citation type="submission" date="2019-05" db="EMBL/GenBank/DDBJ databases">
        <title>OXA-830, a novel chromosomally encoded expanded-spectrum class D beta-lactamase in Aeromonas simiae.</title>
        <authorList>
            <person name="Zhou W."/>
            <person name="Chen Q."/>
        </authorList>
    </citation>
    <scope>NUCLEOTIDE SEQUENCE [LARGE SCALE GENOMIC DNA]</scope>
    <source>
        <strain evidence="5 6">A6</strain>
    </source>
</reference>
<evidence type="ECO:0000256" key="4">
    <source>
        <dbReference type="ARBA" id="ARBA00023160"/>
    </source>
</evidence>
<dbReference type="AlphaFoldDB" id="A0A5J6WYR1"/>
<protein>
    <submittedName>
        <fullName evidence="5">DUF479 domain-containing protein</fullName>
    </submittedName>
</protein>
<gene>
    <name evidence="5" type="ORF">FE240_12560</name>
</gene>
<evidence type="ECO:0000313" key="6">
    <source>
        <dbReference type="Proteomes" id="UP000594034"/>
    </source>
</evidence>
<keyword evidence="2" id="KW-0378">Hydrolase</keyword>